<gene>
    <name evidence="3" type="ORF">CLV57_0220</name>
</gene>
<dbReference type="InterPro" id="IPR037171">
    <property type="entry name" value="NagB/RpiA_transferase-like"/>
</dbReference>
<dbReference type="OrthoDB" id="5870696at2"/>
<keyword evidence="4" id="KW-1185">Reference proteome</keyword>
<dbReference type="SUPFAM" id="SSF100950">
    <property type="entry name" value="NagB/RpiA/CoA transferase-like"/>
    <property type="match status" value="1"/>
</dbReference>
<evidence type="ECO:0000313" key="3">
    <source>
        <dbReference type="EMBL" id="PJJ83241.1"/>
    </source>
</evidence>
<dbReference type="PANTHER" id="PTHR11934:SF0">
    <property type="entry name" value="RIBOSE-5-PHOSPHATE ISOMERASE"/>
    <property type="match status" value="1"/>
</dbReference>
<dbReference type="Gene3D" id="3.40.50.1360">
    <property type="match status" value="1"/>
</dbReference>
<dbReference type="SUPFAM" id="SSF75445">
    <property type="entry name" value="D-ribose-5-phosphate isomerase (RpiA), lid domain"/>
    <property type="match status" value="1"/>
</dbReference>
<dbReference type="AlphaFoldDB" id="A0A2H9VQZ4"/>
<protein>
    <recommendedName>
        <fullName evidence="2">Ribose 5-phosphate isomerase A</fullName>
        <ecNumber evidence="2">5.3.1.6</ecNumber>
    </recommendedName>
</protein>
<dbReference type="Gene3D" id="3.30.70.260">
    <property type="match status" value="1"/>
</dbReference>
<dbReference type="Proteomes" id="UP000242687">
    <property type="component" value="Unassembled WGS sequence"/>
</dbReference>
<dbReference type="RefSeq" id="WP_100339523.1">
    <property type="nucleotide sequence ID" value="NZ_PGFJ01000001.1"/>
</dbReference>
<evidence type="ECO:0000313" key="4">
    <source>
        <dbReference type="Proteomes" id="UP000242687"/>
    </source>
</evidence>
<dbReference type="PANTHER" id="PTHR11934">
    <property type="entry name" value="RIBOSE-5-PHOSPHATE ISOMERASE"/>
    <property type="match status" value="1"/>
</dbReference>
<dbReference type="GO" id="GO:0009052">
    <property type="term" value="P:pentose-phosphate shunt, non-oxidative branch"/>
    <property type="evidence" value="ECO:0007669"/>
    <property type="project" value="InterPro"/>
</dbReference>
<dbReference type="EMBL" id="PGFJ01000001">
    <property type="protein sequence ID" value="PJJ83241.1"/>
    <property type="molecule type" value="Genomic_DNA"/>
</dbReference>
<reference evidence="3 4" key="1">
    <citation type="submission" date="2017-11" db="EMBL/GenBank/DDBJ databases">
        <title>Genomic Encyclopedia of Archaeal and Bacterial Type Strains, Phase II (KMG-II): From Individual Species to Whole Genera.</title>
        <authorList>
            <person name="Goeker M."/>
        </authorList>
    </citation>
    <scope>NUCLEOTIDE SEQUENCE [LARGE SCALE GENOMIC DNA]</scope>
    <source>
        <strain evidence="3 4">DSM 28175</strain>
    </source>
</reference>
<organism evidence="3 4">
    <name type="scientific">Mucilaginibacter auburnensis</name>
    <dbReference type="NCBI Taxonomy" id="1457233"/>
    <lineage>
        <taxon>Bacteria</taxon>
        <taxon>Pseudomonadati</taxon>
        <taxon>Bacteroidota</taxon>
        <taxon>Sphingobacteriia</taxon>
        <taxon>Sphingobacteriales</taxon>
        <taxon>Sphingobacteriaceae</taxon>
        <taxon>Mucilaginibacter</taxon>
    </lineage>
</organism>
<sequence>MDWNSDILKNLAWNATISNRESKQKVAEQIAAKVKDGDIIGVGSGSTSYLAILAIGEKIKAEKLNVLAIPTSVEIALTCSNLGIPTTSLYEYKPDWYFDGADEVDPNKHLIKGRGGAMFKEKLIMTASERNYIIVDNSKLVDVIGSKFPVPVEVFPSALMVAEAGLKKLGATEIVLRPATGKDGPIISENGNLILDVKFEHIDKDMEYKIKCITGVIESGLFQNQPAEILVA</sequence>
<dbReference type="CDD" id="cd01398">
    <property type="entry name" value="RPI_A"/>
    <property type="match status" value="1"/>
</dbReference>
<evidence type="ECO:0000256" key="1">
    <source>
        <dbReference type="ARBA" id="ARBA00023235"/>
    </source>
</evidence>
<keyword evidence="1 3" id="KW-0413">Isomerase</keyword>
<dbReference type="Pfam" id="PF06026">
    <property type="entry name" value="Rib_5-P_isom_A"/>
    <property type="match status" value="1"/>
</dbReference>
<dbReference type="InterPro" id="IPR004788">
    <property type="entry name" value="Ribose5P_isomerase_type_A"/>
</dbReference>
<dbReference type="NCBIfam" id="TIGR00021">
    <property type="entry name" value="rpiA"/>
    <property type="match status" value="1"/>
</dbReference>
<dbReference type="GO" id="GO:0005829">
    <property type="term" value="C:cytosol"/>
    <property type="evidence" value="ECO:0007669"/>
    <property type="project" value="TreeGrafter"/>
</dbReference>
<accession>A0A2H9VQZ4</accession>
<dbReference type="NCBIfam" id="NF001924">
    <property type="entry name" value="PRK00702.1"/>
    <property type="match status" value="1"/>
</dbReference>
<dbReference type="SMART" id="SM01134">
    <property type="entry name" value="DeoRC"/>
    <property type="match status" value="1"/>
</dbReference>
<dbReference type="GO" id="GO:0004751">
    <property type="term" value="F:ribose-5-phosphate isomerase activity"/>
    <property type="evidence" value="ECO:0007669"/>
    <property type="project" value="UniProtKB-UniRule"/>
</dbReference>
<proteinExistence type="predicted"/>
<name>A0A2H9VQZ4_9SPHI</name>
<dbReference type="EC" id="5.3.1.6" evidence="2"/>
<comment type="caution">
    <text evidence="3">The sequence shown here is derived from an EMBL/GenBank/DDBJ whole genome shotgun (WGS) entry which is preliminary data.</text>
</comment>
<dbReference type="GO" id="GO:0006014">
    <property type="term" value="P:D-ribose metabolic process"/>
    <property type="evidence" value="ECO:0007669"/>
    <property type="project" value="TreeGrafter"/>
</dbReference>
<evidence type="ECO:0000256" key="2">
    <source>
        <dbReference type="NCBIfam" id="TIGR00021"/>
    </source>
</evidence>